<evidence type="ECO:0000313" key="4">
    <source>
        <dbReference type="Proteomes" id="UP000693981"/>
    </source>
</evidence>
<name>A0A8T1WZQ4_9STRA</name>
<evidence type="ECO:0000313" key="3">
    <source>
        <dbReference type="EMBL" id="KAG7398761.1"/>
    </source>
</evidence>
<accession>A0A8T1WZQ4</accession>
<feature type="coiled-coil region" evidence="1">
    <location>
        <begin position="97"/>
        <end position="135"/>
    </location>
</feature>
<proteinExistence type="predicted"/>
<organism evidence="3 4">
    <name type="scientific">Phytophthora boehmeriae</name>
    <dbReference type="NCBI Taxonomy" id="109152"/>
    <lineage>
        <taxon>Eukaryota</taxon>
        <taxon>Sar</taxon>
        <taxon>Stramenopiles</taxon>
        <taxon>Oomycota</taxon>
        <taxon>Peronosporomycetes</taxon>
        <taxon>Peronosporales</taxon>
        <taxon>Peronosporaceae</taxon>
        <taxon>Phytophthora</taxon>
    </lineage>
</organism>
<evidence type="ECO:0000256" key="2">
    <source>
        <dbReference type="SAM" id="MobiDB-lite"/>
    </source>
</evidence>
<dbReference type="AlphaFoldDB" id="A0A8T1WZQ4"/>
<dbReference type="EMBL" id="JAGDFL010000072">
    <property type="protein sequence ID" value="KAG7398761.1"/>
    <property type="molecule type" value="Genomic_DNA"/>
</dbReference>
<feature type="region of interest" description="Disordered" evidence="2">
    <location>
        <begin position="157"/>
        <end position="177"/>
    </location>
</feature>
<sequence length="246" mass="27726">MDAEEVGAAEELLLQQRALIDRSLHPLEEDAPLDELLRHFHHLILNLKHQEPSFWQLNVVEFIRKALKTRVGDRILAVVKEAAKNSPEDPTDVVTSALARTKQSEELEETLQHLQQQIEAEITRLTEVLNTEEEDHCQLSDSGEHFLERFWTKLQHSATTGGAQPGDDGERGSEDAEEIEDSSFDMLTFDDDLDEISRSAMSFPCLEDFPATICKMQSADGQDRTAGLDELMQVVTLLVCLSDLMV</sequence>
<keyword evidence="1" id="KW-0175">Coiled coil</keyword>
<dbReference type="Proteomes" id="UP000693981">
    <property type="component" value="Unassembled WGS sequence"/>
</dbReference>
<reference evidence="3" key="1">
    <citation type="submission" date="2021-02" db="EMBL/GenBank/DDBJ databases">
        <authorList>
            <person name="Palmer J.M."/>
        </authorList>
    </citation>
    <scope>NUCLEOTIDE SEQUENCE</scope>
    <source>
        <strain evidence="3">SCRP23</strain>
    </source>
</reference>
<evidence type="ECO:0000256" key="1">
    <source>
        <dbReference type="SAM" id="Coils"/>
    </source>
</evidence>
<comment type="caution">
    <text evidence="3">The sequence shown here is derived from an EMBL/GenBank/DDBJ whole genome shotgun (WGS) entry which is preliminary data.</text>
</comment>
<dbReference type="OrthoDB" id="1668230at2759"/>
<protein>
    <submittedName>
        <fullName evidence="3">Uncharacterized protein</fullName>
    </submittedName>
</protein>
<gene>
    <name evidence="3" type="ORF">PHYBOEH_010504</name>
</gene>
<keyword evidence="4" id="KW-1185">Reference proteome</keyword>